<feature type="signal peptide" evidence="1">
    <location>
        <begin position="1"/>
        <end position="22"/>
    </location>
</feature>
<dbReference type="AlphaFoldDB" id="A0A372MG08"/>
<comment type="caution">
    <text evidence="2">The sequence shown here is derived from an EMBL/GenBank/DDBJ whole genome shotgun (WGS) entry which is preliminary data.</text>
</comment>
<evidence type="ECO:0000256" key="1">
    <source>
        <dbReference type="SAM" id="SignalP"/>
    </source>
</evidence>
<feature type="chain" id="PRO_5016631201" evidence="1">
    <location>
        <begin position="23"/>
        <end position="376"/>
    </location>
</feature>
<evidence type="ECO:0000313" key="3">
    <source>
        <dbReference type="Proteomes" id="UP000264002"/>
    </source>
</evidence>
<keyword evidence="1" id="KW-0732">Signal</keyword>
<evidence type="ECO:0000313" key="2">
    <source>
        <dbReference type="EMBL" id="RFU94120.1"/>
    </source>
</evidence>
<protein>
    <submittedName>
        <fullName evidence="2">Uncharacterized protein</fullName>
    </submittedName>
</protein>
<proteinExistence type="predicted"/>
<sequence length="376" mass="41101">MKRQKILSLLLFSLFSIASLYASNTSSYTANYQQELFIQFVYGNPPVLDGVSNTGILDSYFTALLGVVTVTPNGNQTFQPEMFSLGLESNLYIEGYTYVGGWPNVQYNNAIPVHIRAITVISGNVEQSVIVSPGEIPLGPANGNVTPGGASMLIYLVLENSTGGPSYFIPGTSYRLTDGSNVGFFSVSATVSQNKPNEIIPITLNGGTTMDDDAPFIGETGEPTTIPDIPYEGDFEFEYYFELTILERFENFDLQTALMGIPQVIARLQLQVFLAAQNTEYGVEIAFSSSDPAGFTLHLNGDISEHGFPYRLFLGNTEISNNVLMVWDQLYTQNDDNASITKDVSVLVESSSFVENAPQGFYKDTVTVLIVPLDTM</sequence>
<dbReference type="Proteomes" id="UP000264002">
    <property type="component" value="Unassembled WGS sequence"/>
</dbReference>
<gene>
    <name evidence="2" type="ORF">DYP60_10965</name>
</gene>
<accession>A0A372MG08</accession>
<keyword evidence="3" id="KW-1185">Reference proteome</keyword>
<name>A0A372MG08_9SPIR</name>
<organism evidence="2 3">
    <name type="scientific">Sphaerochaeta halotolerans</name>
    <dbReference type="NCBI Taxonomy" id="2293840"/>
    <lineage>
        <taxon>Bacteria</taxon>
        <taxon>Pseudomonadati</taxon>
        <taxon>Spirochaetota</taxon>
        <taxon>Spirochaetia</taxon>
        <taxon>Spirochaetales</taxon>
        <taxon>Sphaerochaetaceae</taxon>
        <taxon>Sphaerochaeta</taxon>
    </lineage>
</organism>
<reference evidence="2 3" key="2">
    <citation type="submission" date="2018-09" db="EMBL/GenBank/DDBJ databases">
        <title>Genome of Sphaerochaeta halotolerans strain 4-11.</title>
        <authorList>
            <person name="Nazina T.N."/>
            <person name="Sokolova D.S."/>
        </authorList>
    </citation>
    <scope>NUCLEOTIDE SEQUENCE [LARGE SCALE GENOMIC DNA]</scope>
    <source>
        <strain evidence="2 3">4-11</strain>
    </source>
</reference>
<reference evidence="3" key="1">
    <citation type="submission" date="2018-08" db="EMBL/GenBank/DDBJ databases">
        <authorList>
            <person name="Grouzdev D.S."/>
            <person name="Krutkina M.S."/>
        </authorList>
    </citation>
    <scope>NUCLEOTIDE SEQUENCE [LARGE SCALE GENOMIC DNA]</scope>
    <source>
        <strain evidence="3">4-11</strain>
    </source>
</reference>
<dbReference type="EMBL" id="QUWK01000012">
    <property type="protein sequence ID" value="RFU94120.1"/>
    <property type="molecule type" value="Genomic_DNA"/>
</dbReference>